<evidence type="ECO:0000256" key="7">
    <source>
        <dbReference type="HAMAP-Rule" id="MF_00227"/>
    </source>
</evidence>
<keyword evidence="9" id="KW-1185">Reference proteome</keyword>
<keyword evidence="5 7" id="KW-0378">Hydrolase</keyword>
<keyword evidence="2 7" id="KW-0819">tRNA processing</keyword>
<dbReference type="GO" id="GO:0000049">
    <property type="term" value="F:tRNA binding"/>
    <property type="evidence" value="ECO:0007669"/>
    <property type="project" value="UniProtKB-UniRule"/>
</dbReference>
<evidence type="ECO:0000256" key="2">
    <source>
        <dbReference type="ARBA" id="ARBA00022694"/>
    </source>
</evidence>
<dbReference type="GO" id="GO:0001682">
    <property type="term" value="P:tRNA 5'-leader removal"/>
    <property type="evidence" value="ECO:0007669"/>
    <property type="project" value="UniProtKB-UniRule"/>
</dbReference>
<dbReference type="GO" id="GO:0004526">
    <property type="term" value="F:ribonuclease P activity"/>
    <property type="evidence" value="ECO:0007669"/>
    <property type="project" value="UniProtKB-UniRule"/>
</dbReference>
<name>A0A5P2G4P0_9BACT</name>
<evidence type="ECO:0000256" key="4">
    <source>
        <dbReference type="ARBA" id="ARBA00022759"/>
    </source>
</evidence>
<comment type="function">
    <text evidence="1 7">RNaseP catalyzes the removal of the 5'-leader sequence from pre-tRNA to produce the mature 5'-terminus. It can also cleave other RNA substrates such as 4.5S RNA. The protein component plays an auxiliary but essential role in vivo by binding to the 5'-leader sequence and broadening the substrate specificity of the ribozyme.</text>
</comment>
<gene>
    <name evidence="7" type="primary">rnpA</name>
    <name evidence="8" type="ORF">E0W69_019810</name>
</gene>
<sequence>MERFTYKRSEKLKSRKQIELLFIKKQSISIYPIRISYLQVNEEIEANSLKVGVGTSKRNFKKAIDRNRVKRLLRESYRLYKLPLHKIVQEKNIHLIVFFHYYSRNILSQTELHKKMELGINKIVALLHEPLA</sequence>
<evidence type="ECO:0000256" key="6">
    <source>
        <dbReference type="ARBA" id="ARBA00022884"/>
    </source>
</evidence>
<dbReference type="Gene3D" id="3.30.230.10">
    <property type="match status" value="1"/>
</dbReference>
<evidence type="ECO:0000256" key="1">
    <source>
        <dbReference type="ARBA" id="ARBA00002663"/>
    </source>
</evidence>
<comment type="similarity">
    <text evidence="7">Belongs to the RnpA family.</text>
</comment>
<keyword evidence="3 7" id="KW-0540">Nuclease</keyword>
<dbReference type="InterPro" id="IPR000100">
    <property type="entry name" value="RNase_P"/>
</dbReference>
<evidence type="ECO:0000256" key="3">
    <source>
        <dbReference type="ARBA" id="ARBA00022722"/>
    </source>
</evidence>
<dbReference type="PROSITE" id="PS00648">
    <property type="entry name" value="RIBONUCLEASE_P"/>
    <property type="match status" value="1"/>
</dbReference>
<dbReference type="RefSeq" id="WP_131331777.1">
    <property type="nucleotide sequence ID" value="NZ_CP044016.1"/>
</dbReference>
<dbReference type="AlphaFoldDB" id="A0A5P2G4P0"/>
<dbReference type="SUPFAM" id="SSF54211">
    <property type="entry name" value="Ribosomal protein S5 domain 2-like"/>
    <property type="match status" value="1"/>
</dbReference>
<evidence type="ECO:0000256" key="5">
    <source>
        <dbReference type="ARBA" id="ARBA00022801"/>
    </source>
</evidence>
<proteinExistence type="inferred from homology"/>
<keyword evidence="4 7" id="KW-0255">Endonuclease</keyword>
<accession>A0A5P2G4P0</accession>
<reference evidence="8 9" key="1">
    <citation type="submission" date="2019-09" db="EMBL/GenBank/DDBJ databases">
        <title>Complete genome sequence of Arachidicoccus sp. B3-10 isolated from apple orchard soil.</title>
        <authorList>
            <person name="Kim H.S."/>
            <person name="Han K.-I."/>
            <person name="Suh M.K."/>
            <person name="Lee K.C."/>
            <person name="Eom M.K."/>
            <person name="Kim J.-S."/>
            <person name="Kang S.W."/>
            <person name="Sin Y."/>
            <person name="Lee J.-S."/>
        </authorList>
    </citation>
    <scope>NUCLEOTIDE SEQUENCE [LARGE SCALE GENOMIC DNA]</scope>
    <source>
        <strain evidence="8 9">B3-10</strain>
    </source>
</reference>
<dbReference type="Proteomes" id="UP000292424">
    <property type="component" value="Chromosome"/>
</dbReference>
<dbReference type="Pfam" id="PF00825">
    <property type="entry name" value="Ribonuclease_P"/>
    <property type="match status" value="1"/>
</dbReference>
<dbReference type="KEGG" id="arac:E0W69_019810"/>
<dbReference type="EC" id="3.1.26.5" evidence="7"/>
<evidence type="ECO:0000313" key="8">
    <source>
        <dbReference type="EMBL" id="QES90794.1"/>
    </source>
</evidence>
<protein>
    <recommendedName>
        <fullName evidence="7">Ribonuclease P protein component</fullName>
        <shortName evidence="7">RNase P protein</shortName>
        <shortName evidence="7">RNaseP protein</shortName>
        <ecNumber evidence="7">3.1.26.5</ecNumber>
    </recommendedName>
    <alternativeName>
        <fullName evidence="7">Protein C5</fullName>
    </alternativeName>
</protein>
<evidence type="ECO:0000313" key="9">
    <source>
        <dbReference type="Proteomes" id="UP000292424"/>
    </source>
</evidence>
<dbReference type="InterPro" id="IPR020568">
    <property type="entry name" value="Ribosomal_Su5_D2-typ_SF"/>
</dbReference>
<dbReference type="EMBL" id="CP044016">
    <property type="protein sequence ID" value="QES90794.1"/>
    <property type="molecule type" value="Genomic_DNA"/>
</dbReference>
<comment type="catalytic activity">
    <reaction evidence="7">
        <text>Endonucleolytic cleavage of RNA, removing 5'-extranucleotides from tRNA precursor.</text>
        <dbReference type="EC" id="3.1.26.5"/>
    </reaction>
</comment>
<dbReference type="InterPro" id="IPR020539">
    <property type="entry name" value="RNase_P_CS"/>
</dbReference>
<dbReference type="HAMAP" id="MF_00227">
    <property type="entry name" value="RNase_P"/>
    <property type="match status" value="1"/>
</dbReference>
<dbReference type="InterPro" id="IPR014721">
    <property type="entry name" value="Ribsml_uS5_D2-typ_fold_subgr"/>
</dbReference>
<comment type="subunit">
    <text evidence="7">Consists of a catalytic RNA component (M1 or rnpB) and a protein subunit.</text>
</comment>
<organism evidence="8 9">
    <name type="scientific">Rhizosphaericola mali</name>
    <dbReference type="NCBI Taxonomy" id="2545455"/>
    <lineage>
        <taxon>Bacteria</taxon>
        <taxon>Pseudomonadati</taxon>
        <taxon>Bacteroidota</taxon>
        <taxon>Chitinophagia</taxon>
        <taxon>Chitinophagales</taxon>
        <taxon>Chitinophagaceae</taxon>
        <taxon>Rhizosphaericola</taxon>
    </lineage>
</organism>
<dbReference type="OrthoDB" id="1524972at2"/>
<keyword evidence="6 7" id="KW-0694">RNA-binding</keyword>